<dbReference type="AlphaFoldDB" id="A0A9X2GMW0"/>
<dbReference type="Proteomes" id="UP001139648">
    <property type="component" value="Unassembled WGS sequence"/>
</dbReference>
<gene>
    <name evidence="1" type="ORF">HD597_007625</name>
</gene>
<name>A0A9X2GMW0_9ACTN</name>
<dbReference type="EMBL" id="JAMZEB010000002">
    <property type="protein sequence ID" value="MCP2360605.1"/>
    <property type="molecule type" value="Genomic_DNA"/>
</dbReference>
<organism evidence="1 2">
    <name type="scientific">Nonomuraea thailandensis</name>
    <dbReference type="NCBI Taxonomy" id="1188745"/>
    <lineage>
        <taxon>Bacteria</taxon>
        <taxon>Bacillati</taxon>
        <taxon>Actinomycetota</taxon>
        <taxon>Actinomycetes</taxon>
        <taxon>Streptosporangiales</taxon>
        <taxon>Streptosporangiaceae</taxon>
        <taxon>Nonomuraea</taxon>
    </lineage>
</organism>
<sequence length="139" mass="15243">MRRTPRRELAGLPPSLVAEVERRLGAVRGFEPRQGGFSYGVRGIATVDGHLNGGCSRGGRVFLKAVPSGADHAGDYRSEAVVSAALPAAVPAPRLLFSCERDGWGCSARRRRRAGCRTSRGTRGSWRRRWTCWRPARAR</sequence>
<proteinExistence type="predicted"/>
<accession>A0A9X2GMW0</accession>
<protein>
    <submittedName>
        <fullName evidence="1">Uncharacterized protein</fullName>
    </submittedName>
</protein>
<keyword evidence="2" id="KW-1185">Reference proteome</keyword>
<dbReference type="RefSeq" id="WP_253748687.1">
    <property type="nucleotide sequence ID" value="NZ_BAABKA010000108.1"/>
</dbReference>
<evidence type="ECO:0000313" key="2">
    <source>
        <dbReference type="Proteomes" id="UP001139648"/>
    </source>
</evidence>
<evidence type="ECO:0000313" key="1">
    <source>
        <dbReference type="EMBL" id="MCP2360605.1"/>
    </source>
</evidence>
<reference evidence="1" key="1">
    <citation type="submission" date="2022-06" db="EMBL/GenBank/DDBJ databases">
        <title>Sequencing the genomes of 1000 actinobacteria strains.</title>
        <authorList>
            <person name="Klenk H.-P."/>
        </authorList>
    </citation>
    <scope>NUCLEOTIDE SEQUENCE</scope>
    <source>
        <strain evidence="1">DSM 46694</strain>
    </source>
</reference>
<comment type="caution">
    <text evidence="1">The sequence shown here is derived from an EMBL/GenBank/DDBJ whole genome shotgun (WGS) entry which is preliminary data.</text>
</comment>